<evidence type="ECO:0000313" key="7">
    <source>
        <dbReference type="EMBL" id="KAJ9598586.1"/>
    </source>
</evidence>
<name>A0AAD8EQE3_DIPPU</name>
<reference evidence="7" key="1">
    <citation type="journal article" date="2023" name="IScience">
        <title>Live-bearing cockroach genome reveals convergent evolutionary mechanisms linked to viviparity in insects and beyond.</title>
        <authorList>
            <person name="Fouks B."/>
            <person name="Harrison M.C."/>
            <person name="Mikhailova A.A."/>
            <person name="Marchal E."/>
            <person name="English S."/>
            <person name="Carruthers M."/>
            <person name="Jennings E.C."/>
            <person name="Chiamaka E.L."/>
            <person name="Frigard R.A."/>
            <person name="Pippel M."/>
            <person name="Attardo G.M."/>
            <person name="Benoit J.B."/>
            <person name="Bornberg-Bauer E."/>
            <person name="Tobe S.S."/>
        </authorList>
    </citation>
    <scope>NUCLEOTIDE SEQUENCE</scope>
    <source>
        <strain evidence="7">Stay&amp;Tobe</strain>
    </source>
</reference>
<dbReference type="PRINTS" id="PR01519">
    <property type="entry name" value="EPSLNTUBULIN"/>
</dbReference>
<dbReference type="InterPro" id="IPR008280">
    <property type="entry name" value="Tub_FtsZ_C"/>
</dbReference>
<dbReference type="GO" id="GO:0005874">
    <property type="term" value="C:microtubule"/>
    <property type="evidence" value="ECO:0007669"/>
    <property type="project" value="UniProtKB-KW"/>
</dbReference>
<evidence type="ECO:0000313" key="8">
    <source>
        <dbReference type="Proteomes" id="UP001233999"/>
    </source>
</evidence>
<organism evidence="7 8">
    <name type="scientific">Diploptera punctata</name>
    <name type="common">Pacific beetle cockroach</name>
    <dbReference type="NCBI Taxonomy" id="6984"/>
    <lineage>
        <taxon>Eukaryota</taxon>
        <taxon>Metazoa</taxon>
        <taxon>Ecdysozoa</taxon>
        <taxon>Arthropoda</taxon>
        <taxon>Hexapoda</taxon>
        <taxon>Insecta</taxon>
        <taxon>Pterygota</taxon>
        <taxon>Neoptera</taxon>
        <taxon>Polyneoptera</taxon>
        <taxon>Dictyoptera</taxon>
        <taxon>Blattodea</taxon>
        <taxon>Blaberoidea</taxon>
        <taxon>Blaberidae</taxon>
        <taxon>Diplopterinae</taxon>
        <taxon>Diploptera</taxon>
    </lineage>
</organism>
<keyword evidence="3 5" id="KW-0547">Nucleotide-binding</keyword>
<dbReference type="PRINTS" id="PR01161">
    <property type="entry name" value="TUBULIN"/>
</dbReference>
<evidence type="ECO:0000256" key="1">
    <source>
        <dbReference type="ARBA" id="ARBA00009636"/>
    </source>
</evidence>
<comment type="similarity">
    <text evidence="1 5">Belongs to the tubulin family.</text>
</comment>
<dbReference type="Gene3D" id="3.40.50.1440">
    <property type="entry name" value="Tubulin/FtsZ, GTPase domain"/>
    <property type="match status" value="1"/>
</dbReference>
<dbReference type="InterPro" id="IPR017975">
    <property type="entry name" value="Tubulin_CS"/>
</dbReference>
<dbReference type="InterPro" id="IPR000217">
    <property type="entry name" value="Tubulin"/>
</dbReference>
<dbReference type="SUPFAM" id="SSF55307">
    <property type="entry name" value="Tubulin C-terminal domain-like"/>
    <property type="match status" value="1"/>
</dbReference>
<feature type="domain" description="Tubulin/FtsZ GTPase" evidence="6">
    <location>
        <begin position="71"/>
        <end position="277"/>
    </location>
</feature>
<reference evidence="7" key="2">
    <citation type="submission" date="2023-05" db="EMBL/GenBank/DDBJ databases">
        <authorList>
            <person name="Fouks B."/>
        </authorList>
    </citation>
    <scope>NUCLEOTIDE SEQUENCE</scope>
    <source>
        <strain evidence="7">Stay&amp;Tobe</strain>
        <tissue evidence="7">Testes</tissue>
    </source>
</reference>
<keyword evidence="4 5" id="KW-0342">GTP-binding</keyword>
<keyword evidence="2 5" id="KW-0493">Microtubule</keyword>
<dbReference type="InterPro" id="IPR003008">
    <property type="entry name" value="Tubulin_FtsZ_GTPase"/>
</dbReference>
<evidence type="ECO:0000256" key="5">
    <source>
        <dbReference type="RuleBase" id="RU000352"/>
    </source>
</evidence>
<dbReference type="PROSITE" id="PS00227">
    <property type="entry name" value="TUBULIN"/>
    <property type="match status" value="1"/>
</dbReference>
<evidence type="ECO:0000259" key="6">
    <source>
        <dbReference type="SMART" id="SM00864"/>
    </source>
</evidence>
<dbReference type="GO" id="GO:0005525">
    <property type="term" value="F:GTP binding"/>
    <property type="evidence" value="ECO:0007669"/>
    <property type="project" value="UniProtKB-UniRule"/>
</dbReference>
<dbReference type="GO" id="GO:0007017">
    <property type="term" value="P:microtubule-based process"/>
    <property type="evidence" value="ECO:0007669"/>
    <property type="project" value="InterPro"/>
</dbReference>
<dbReference type="InterPro" id="IPR004057">
    <property type="entry name" value="Epsilon_tubulin"/>
</dbReference>
<proteinExistence type="inferred from homology"/>
<evidence type="ECO:0000256" key="3">
    <source>
        <dbReference type="ARBA" id="ARBA00022741"/>
    </source>
</evidence>
<dbReference type="EMBL" id="JASPKZ010001204">
    <property type="protein sequence ID" value="KAJ9598586.1"/>
    <property type="molecule type" value="Genomic_DNA"/>
</dbReference>
<dbReference type="Gene3D" id="1.10.287.600">
    <property type="entry name" value="Helix hairpin bin"/>
    <property type="match status" value="1"/>
</dbReference>
<gene>
    <name evidence="7" type="ORF">L9F63_010715</name>
</gene>
<evidence type="ECO:0000256" key="4">
    <source>
        <dbReference type="ARBA" id="ARBA00023134"/>
    </source>
</evidence>
<dbReference type="Pfam" id="PF03953">
    <property type="entry name" value="Tubulin_C"/>
    <property type="match status" value="1"/>
</dbReference>
<dbReference type="Proteomes" id="UP001233999">
    <property type="component" value="Unassembled WGS sequence"/>
</dbReference>
<dbReference type="InterPro" id="IPR023123">
    <property type="entry name" value="Tubulin_C"/>
</dbReference>
<keyword evidence="8" id="KW-1185">Reference proteome</keyword>
<protein>
    <recommendedName>
        <fullName evidence="6">Tubulin/FtsZ GTPase domain-containing protein</fullName>
    </recommendedName>
</protein>
<dbReference type="PANTHER" id="PTHR11588">
    <property type="entry name" value="TUBULIN"/>
    <property type="match status" value="1"/>
</dbReference>
<dbReference type="InterPro" id="IPR036525">
    <property type="entry name" value="Tubulin/FtsZ_GTPase_sf"/>
</dbReference>
<dbReference type="Pfam" id="PF00091">
    <property type="entry name" value="Tubulin"/>
    <property type="match status" value="1"/>
</dbReference>
<sequence>MSEFLTVQVGQCGNQIGSDFWPLVLQEHGVRIQKDYSKSPNTHKSIQSQDKLLEAFHSFFWNPHGSWENNLNTFADLEKLKIKARAVCIDMEDSVVARFRTGQLRNLFDNKCLLTNYPGSGNNWAEGFYTHGNEYRERITNILRQSVEKCDQLHGFLCMFSLGGGTGSGLGSATLNILEDNFPHIERFVTCVYPAGNEDVITAPYNVVLATRELTEHASCVFPVDNKALLEICSSLKSSRDSQGIAGYIAKCKPFQDMNSIVVNMLLHLTSGSRFPGSLNVDMNEIYTNMVPFPNLHYISSSLSPLMFPTSNTSIFTGKPIKPDDLFSCAWMRDNQLLKVNPLGGTVLGATVVGRGSISMTDMLRNTDRFRNKVKFAPWSCNNSIKIGLCSVPPPGLTASVLSLVNTSNMSSLFKDVAQKFNKLYKRKAHTHHYLQVPGFENEDFVESFESLLKVEEEYSHITKMDTKIIPRLELL</sequence>
<accession>A0AAD8EQE3</accession>
<comment type="caution">
    <text evidence="7">The sequence shown here is derived from an EMBL/GenBank/DDBJ whole genome shotgun (WGS) entry which is preliminary data.</text>
</comment>
<dbReference type="InterPro" id="IPR018316">
    <property type="entry name" value="Tubulin/FtsZ_2-layer-sand-dom"/>
</dbReference>
<dbReference type="AlphaFoldDB" id="A0AAD8EQE3"/>
<dbReference type="SUPFAM" id="SSF52490">
    <property type="entry name" value="Tubulin nucleotide-binding domain-like"/>
    <property type="match status" value="1"/>
</dbReference>
<dbReference type="SMART" id="SM00864">
    <property type="entry name" value="Tubulin"/>
    <property type="match status" value="1"/>
</dbReference>
<evidence type="ECO:0000256" key="2">
    <source>
        <dbReference type="ARBA" id="ARBA00022701"/>
    </source>
</evidence>